<dbReference type="GeneID" id="113504173"/>
<organism evidence="2 3">
    <name type="scientific">Trichoplusia ni</name>
    <name type="common">Cabbage looper</name>
    <dbReference type="NCBI Taxonomy" id="7111"/>
    <lineage>
        <taxon>Eukaryota</taxon>
        <taxon>Metazoa</taxon>
        <taxon>Ecdysozoa</taxon>
        <taxon>Arthropoda</taxon>
        <taxon>Hexapoda</taxon>
        <taxon>Insecta</taxon>
        <taxon>Pterygota</taxon>
        <taxon>Neoptera</taxon>
        <taxon>Endopterygota</taxon>
        <taxon>Lepidoptera</taxon>
        <taxon>Glossata</taxon>
        <taxon>Ditrysia</taxon>
        <taxon>Noctuoidea</taxon>
        <taxon>Noctuidae</taxon>
        <taxon>Plusiinae</taxon>
        <taxon>Trichoplusia</taxon>
    </lineage>
</organism>
<dbReference type="InParanoid" id="A0A7E5WPR6"/>
<accession>A0A7E5WPR6</accession>
<proteinExistence type="predicted"/>
<protein>
    <submittedName>
        <fullName evidence="3">Uncharacterized protein LOC113504173</fullName>
    </submittedName>
</protein>
<dbReference type="KEGG" id="tnl:113504173"/>
<feature type="region of interest" description="Disordered" evidence="1">
    <location>
        <begin position="140"/>
        <end position="162"/>
    </location>
</feature>
<keyword evidence="2" id="KW-1185">Reference proteome</keyword>
<reference evidence="3" key="1">
    <citation type="submission" date="2025-08" db="UniProtKB">
        <authorList>
            <consortium name="RefSeq"/>
        </authorList>
    </citation>
    <scope>IDENTIFICATION</scope>
</reference>
<gene>
    <name evidence="3" type="primary">LOC113504173</name>
</gene>
<dbReference type="RefSeq" id="XP_026742141.1">
    <property type="nucleotide sequence ID" value="XM_026886340.1"/>
</dbReference>
<evidence type="ECO:0000256" key="1">
    <source>
        <dbReference type="SAM" id="MobiDB-lite"/>
    </source>
</evidence>
<evidence type="ECO:0000313" key="3">
    <source>
        <dbReference type="RefSeq" id="XP_026742141.1"/>
    </source>
</evidence>
<dbReference type="AlphaFoldDB" id="A0A7E5WPR6"/>
<dbReference type="OrthoDB" id="7281046at2759"/>
<dbReference type="Proteomes" id="UP000322000">
    <property type="component" value="Chromosome 21"/>
</dbReference>
<sequence length="274" mass="31185">MLIKNLKSSSGSTTTEWEELLPQLQMIKNTSKIKKDKLYKVAKIVKYLLTEEKENKEATEDVKKEPELPELPEIDIDSIVEERLQPIKEVVENQSYMLDTVKENDTTVKNTTDFSEVFKKIAKALTKLKDQCEKEKTPTMMPIFRPTNGGRSDFTPPIETSQFDSPKPRTYFDIPCQRASDILGETANIPLPKEMFCDKPNVNLKSLAKNTKLNLDNLPFKNIVPNSVSVVDSDDSVAILFKPKNVSFMQMYGNLLKKITITVLVPYYVSKLAI</sequence>
<evidence type="ECO:0000313" key="2">
    <source>
        <dbReference type="Proteomes" id="UP000322000"/>
    </source>
</evidence>
<name>A0A7E5WPR6_TRINI</name>